<dbReference type="FunFam" id="1.10.455.10:FF:000001">
    <property type="entry name" value="30S ribosomal protein S7"/>
    <property type="match status" value="1"/>
</dbReference>
<dbReference type="EMBL" id="MFDU01000047">
    <property type="protein sequence ID" value="OGE64111.1"/>
    <property type="molecule type" value="Genomic_DNA"/>
</dbReference>
<evidence type="ECO:0000256" key="1">
    <source>
        <dbReference type="ARBA" id="ARBA00007151"/>
    </source>
</evidence>
<dbReference type="GO" id="GO:0015935">
    <property type="term" value="C:small ribosomal subunit"/>
    <property type="evidence" value="ECO:0007669"/>
    <property type="project" value="InterPro"/>
</dbReference>
<dbReference type="InterPro" id="IPR023798">
    <property type="entry name" value="Ribosomal_uS7_dom"/>
</dbReference>
<gene>
    <name evidence="6" type="primary">rpsG</name>
    <name evidence="8" type="ORF">A3J13_02365</name>
</gene>
<evidence type="ECO:0000256" key="3">
    <source>
        <dbReference type="ARBA" id="ARBA00022884"/>
    </source>
</evidence>
<evidence type="ECO:0000313" key="9">
    <source>
        <dbReference type="Proteomes" id="UP000183317"/>
    </source>
</evidence>
<proteinExistence type="inferred from homology"/>
<dbReference type="GO" id="GO:0019843">
    <property type="term" value="F:rRNA binding"/>
    <property type="evidence" value="ECO:0007669"/>
    <property type="project" value="UniProtKB-UniRule"/>
</dbReference>
<sequence>MMRGGKVVRKILEPDPVYNSRLVTRFINKLMKDGRKATAQKVVYDAMEEIKEASKQDPLSIFEKALANVSPKMEVRPRRVGGASYQVPVEVRGDRREALSIRWILAGAETKPNKEYHSFAKKLAAELMDAANNAGVAIKKKDDMQKVANANRAFSHFRW</sequence>
<comment type="subunit">
    <text evidence="6">Part of the 30S ribosomal subunit. Contacts proteins S9 and S11.</text>
</comment>
<keyword evidence="5 6" id="KW-0687">Ribonucleoprotein</keyword>
<reference evidence="8 9" key="1">
    <citation type="journal article" date="2016" name="Nat. Commun.">
        <title>Thousands of microbial genomes shed light on interconnected biogeochemical processes in an aquifer system.</title>
        <authorList>
            <person name="Anantharaman K."/>
            <person name="Brown C.T."/>
            <person name="Hug L.A."/>
            <person name="Sharon I."/>
            <person name="Castelle C.J."/>
            <person name="Probst A.J."/>
            <person name="Thomas B.C."/>
            <person name="Singh A."/>
            <person name="Wilkins M.J."/>
            <person name="Karaoz U."/>
            <person name="Brodie E.L."/>
            <person name="Williams K.H."/>
            <person name="Hubbard S.S."/>
            <person name="Banfield J.F."/>
        </authorList>
    </citation>
    <scope>NUCLEOTIDE SEQUENCE [LARGE SCALE GENOMIC DNA]</scope>
</reference>
<keyword evidence="4 6" id="KW-0689">Ribosomal protein</keyword>
<dbReference type="PIRSF" id="PIRSF002122">
    <property type="entry name" value="RPS7p_RPS7a_RPS5e_RPS7o"/>
    <property type="match status" value="1"/>
</dbReference>
<comment type="similarity">
    <text evidence="1 6">Belongs to the universal ribosomal protein uS7 family.</text>
</comment>
<dbReference type="GO" id="GO:0000049">
    <property type="term" value="F:tRNA binding"/>
    <property type="evidence" value="ECO:0007669"/>
    <property type="project" value="UniProtKB-UniRule"/>
</dbReference>
<dbReference type="GO" id="GO:0003735">
    <property type="term" value="F:structural constituent of ribosome"/>
    <property type="evidence" value="ECO:0007669"/>
    <property type="project" value="InterPro"/>
</dbReference>
<keyword evidence="3 6" id="KW-0694">RNA-binding</keyword>
<evidence type="ECO:0000259" key="7">
    <source>
        <dbReference type="Pfam" id="PF00177"/>
    </source>
</evidence>
<dbReference type="GO" id="GO:0006412">
    <property type="term" value="P:translation"/>
    <property type="evidence" value="ECO:0007669"/>
    <property type="project" value="UniProtKB-UniRule"/>
</dbReference>
<comment type="caution">
    <text evidence="8">The sequence shown here is derived from an EMBL/GenBank/DDBJ whole genome shotgun (WGS) entry which is preliminary data.</text>
</comment>
<evidence type="ECO:0000256" key="5">
    <source>
        <dbReference type="ARBA" id="ARBA00023274"/>
    </source>
</evidence>
<dbReference type="InterPro" id="IPR005717">
    <property type="entry name" value="Ribosomal_uS7_bac/org-type"/>
</dbReference>
<keyword evidence="2 6" id="KW-0699">rRNA-binding</keyword>
<dbReference type="CDD" id="cd14869">
    <property type="entry name" value="uS7_Bacteria"/>
    <property type="match status" value="1"/>
</dbReference>
<evidence type="ECO:0000313" key="8">
    <source>
        <dbReference type="EMBL" id="OGE64111.1"/>
    </source>
</evidence>
<comment type="function">
    <text evidence="6">One of the primary rRNA binding proteins, it binds directly to 16S rRNA where it nucleates assembly of the head domain of the 30S subunit. Is located at the subunit interface close to the decoding center, probably blocks exit of the E-site tRNA.</text>
</comment>
<dbReference type="Proteomes" id="UP000183317">
    <property type="component" value="Unassembled WGS sequence"/>
</dbReference>
<evidence type="ECO:0000256" key="6">
    <source>
        <dbReference type="HAMAP-Rule" id="MF_00480"/>
    </source>
</evidence>
<dbReference type="Gene3D" id="1.10.455.10">
    <property type="entry name" value="Ribosomal protein S7 domain"/>
    <property type="match status" value="1"/>
</dbReference>
<dbReference type="InterPro" id="IPR000235">
    <property type="entry name" value="Ribosomal_uS7"/>
</dbReference>
<evidence type="ECO:0000256" key="4">
    <source>
        <dbReference type="ARBA" id="ARBA00022980"/>
    </source>
</evidence>
<keyword evidence="6" id="KW-0820">tRNA-binding</keyword>
<dbReference type="AlphaFoldDB" id="A0A1F5MFG9"/>
<protein>
    <recommendedName>
        <fullName evidence="6">Small ribosomal subunit protein uS7</fullName>
    </recommendedName>
</protein>
<dbReference type="HAMAP" id="MF_00480_B">
    <property type="entry name" value="Ribosomal_uS7_B"/>
    <property type="match status" value="1"/>
</dbReference>
<dbReference type="Pfam" id="PF00177">
    <property type="entry name" value="Ribosomal_S7"/>
    <property type="match status" value="1"/>
</dbReference>
<dbReference type="InterPro" id="IPR036823">
    <property type="entry name" value="Ribosomal_uS7_dom_sf"/>
</dbReference>
<organism evidence="8 9">
    <name type="scientific">Candidatus Daviesbacteria bacterium RIFCSPLOWO2_02_FULL_36_8</name>
    <dbReference type="NCBI Taxonomy" id="1797793"/>
    <lineage>
        <taxon>Bacteria</taxon>
        <taxon>Candidatus Daviesiibacteriota</taxon>
    </lineage>
</organism>
<dbReference type="PANTHER" id="PTHR11205">
    <property type="entry name" value="RIBOSOMAL PROTEIN S7"/>
    <property type="match status" value="1"/>
</dbReference>
<dbReference type="SUPFAM" id="SSF47973">
    <property type="entry name" value="Ribosomal protein S7"/>
    <property type="match status" value="1"/>
</dbReference>
<name>A0A1F5MFG9_9BACT</name>
<feature type="domain" description="Small ribosomal subunit protein uS7" evidence="7">
    <location>
        <begin position="3"/>
        <end position="152"/>
    </location>
</feature>
<accession>A0A1F5MFG9</accession>
<evidence type="ECO:0000256" key="2">
    <source>
        <dbReference type="ARBA" id="ARBA00022730"/>
    </source>
</evidence>
<dbReference type="NCBIfam" id="TIGR01029">
    <property type="entry name" value="rpsG_bact"/>
    <property type="match status" value="1"/>
</dbReference>